<proteinExistence type="predicted"/>
<feature type="chain" id="PRO_5025437690" evidence="1">
    <location>
        <begin position="22"/>
        <end position="69"/>
    </location>
</feature>
<organism evidence="2">
    <name type="scientific">Ixodes ricinus</name>
    <name type="common">Common tick</name>
    <name type="synonym">Acarus ricinus</name>
    <dbReference type="NCBI Taxonomy" id="34613"/>
    <lineage>
        <taxon>Eukaryota</taxon>
        <taxon>Metazoa</taxon>
        <taxon>Ecdysozoa</taxon>
        <taxon>Arthropoda</taxon>
        <taxon>Chelicerata</taxon>
        <taxon>Arachnida</taxon>
        <taxon>Acari</taxon>
        <taxon>Parasitiformes</taxon>
        <taxon>Ixodida</taxon>
        <taxon>Ixodoidea</taxon>
        <taxon>Ixodidae</taxon>
        <taxon>Ixodinae</taxon>
        <taxon>Ixodes</taxon>
    </lineage>
</organism>
<accession>A0A6B0TRQ6</accession>
<dbReference type="EMBL" id="GIFC01000459">
    <property type="protein sequence ID" value="MXU82542.1"/>
    <property type="molecule type" value="Transcribed_RNA"/>
</dbReference>
<protein>
    <submittedName>
        <fullName evidence="2">Putative secreted protein</fullName>
    </submittedName>
</protein>
<evidence type="ECO:0000313" key="2">
    <source>
        <dbReference type="EMBL" id="MXU82542.1"/>
    </source>
</evidence>
<dbReference type="AlphaFoldDB" id="A0A6B0TRQ6"/>
<feature type="signal peptide" evidence="1">
    <location>
        <begin position="1"/>
        <end position="21"/>
    </location>
</feature>
<evidence type="ECO:0000256" key="1">
    <source>
        <dbReference type="SAM" id="SignalP"/>
    </source>
</evidence>
<sequence>MMRVLLVAVGLLPLASNSLSAASVRELPSSCLMFPFWSALGNGKPPEFLGSLPYEPSASGSAHFRAATF</sequence>
<name>A0A6B0TRQ6_IXORI</name>
<keyword evidence="1" id="KW-0732">Signal</keyword>
<reference evidence="2" key="1">
    <citation type="submission" date="2019-12" db="EMBL/GenBank/DDBJ databases">
        <title>An insight into the sialome of adult female Ixodes ricinus ticks feeding for 6 days.</title>
        <authorList>
            <person name="Perner J."/>
            <person name="Ribeiro J.M.C."/>
        </authorList>
    </citation>
    <scope>NUCLEOTIDE SEQUENCE</scope>
    <source>
        <strain evidence="2">Semi-engorged</strain>
        <tissue evidence="2">Salivary glands</tissue>
    </source>
</reference>